<accession>F2ARS5</accession>
<reference evidence="1 2" key="1">
    <citation type="journal article" date="2013" name="Mar. Genomics">
        <title>Expression of sulfatases in Rhodopirellula baltica and the diversity of sulfatases in the genus Rhodopirellula.</title>
        <authorList>
            <person name="Wegner C.E."/>
            <person name="Richter-Heitmann T."/>
            <person name="Klindworth A."/>
            <person name="Klockow C."/>
            <person name="Richter M."/>
            <person name="Achstetter T."/>
            <person name="Glockner F.O."/>
            <person name="Harder J."/>
        </authorList>
    </citation>
    <scope>NUCLEOTIDE SEQUENCE [LARGE SCALE GENOMIC DNA]</scope>
    <source>
        <strain evidence="1 2">WH47</strain>
    </source>
</reference>
<evidence type="ECO:0000313" key="1">
    <source>
        <dbReference type="EMBL" id="EGF27633.1"/>
    </source>
</evidence>
<dbReference type="AlphaFoldDB" id="F2ARS5"/>
<evidence type="ECO:0000313" key="2">
    <source>
        <dbReference type="Proteomes" id="UP000006222"/>
    </source>
</evidence>
<name>F2ARS5_RHOBT</name>
<sequence>MPGAILELPRWGEGKNRNQQRIFRVNTKHLAVQRSPWLDVEATTLAKTF</sequence>
<organism evidence="1 2">
    <name type="scientific">Rhodopirellula baltica WH47</name>
    <dbReference type="NCBI Taxonomy" id="991778"/>
    <lineage>
        <taxon>Bacteria</taxon>
        <taxon>Pseudomonadati</taxon>
        <taxon>Planctomycetota</taxon>
        <taxon>Planctomycetia</taxon>
        <taxon>Pirellulales</taxon>
        <taxon>Pirellulaceae</taxon>
        <taxon>Rhodopirellula</taxon>
    </lineage>
</organism>
<comment type="caution">
    <text evidence="1">The sequence shown here is derived from an EMBL/GenBank/DDBJ whole genome shotgun (WGS) entry which is preliminary data.</text>
</comment>
<protein>
    <submittedName>
        <fullName evidence="1">Uncharacterized protein</fullName>
    </submittedName>
</protein>
<proteinExistence type="predicted"/>
<dbReference type="PATRIC" id="fig|991778.3.peg.2560"/>
<dbReference type="EMBL" id="AFAR01000131">
    <property type="protein sequence ID" value="EGF27633.1"/>
    <property type="molecule type" value="Genomic_DNA"/>
</dbReference>
<dbReference type="Proteomes" id="UP000006222">
    <property type="component" value="Unassembled WGS sequence"/>
</dbReference>
<gene>
    <name evidence="1" type="ORF">RBWH47_00287</name>
</gene>